<dbReference type="Pfam" id="PF00005">
    <property type="entry name" value="ABC_tran"/>
    <property type="match status" value="1"/>
</dbReference>
<dbReference type="SUPFAM" id="SSF52540">
    <property type="entry name" value="P-loop containing nucleoside triphosphate hydrolases"/>
    <property type="match status" value="1"/>
</dbReference>
<dbReference type="RefSeq" id="WP_021621049.1">
    <property type="nucleotide sequence ID" value="NZ_CABKST010000113.1"/>
</dbReference>
<dbReference type="Proteomes" id="UP000561326">
    <property type="component" value="Unassembled WGS sequence"/>
</dbReference>
<feature type="domain" description="ABC transporter" evidence="5">
    <location>
        <begin position="5"/>
        <end position="229"/>
    </location>
</feature>
<evidence type="ECO:0000313" key="6">
    <source>
        <dbReference type="EMBL" id="NMF00173.1"/>
    </source>
</evidence>
<dbReference type="Gene3D" id="3.40.50.300">
    <property type="entry name" value="P-loop containing nucleotide triphosphate hydrolases"/>
    <property type="match status" value="1"/>
</dbReference>
<dbReference type="PANTHER" id="PTHR43335">
    <property type="entry name" value="ABC TRANSPORTER, ATP-BINDING PROTEIN"/>
    <property type="match status" value="1"/>
</dbReference>
<dbReference type="EMBL" id="JABAGO010000040">
    <property type="protein sequence ID" value="NMF00173.1"/>
    <property type="molecule type" value="Genomic_DNA"/>
</dbReference>
<evidence type="ECO:0000256" key="4">
    <source>
        <dbReference type="ARBA" id="ARBA00022840"/>
    </source>
</evidence>
<organism evidence="6 7">
    <name type="scientific">Aneurinibacillus aneurinilyticus</name>
    <name type="common">Bacillus aneurinolyticus</name>
    <dbReference type="NCBI Taxonomy" id="1391"/>
    <lineage>
        <taxon>Bacteria</taxon>
        <taxon>Bacillati</taxon>
        <taxon>Bacillota</taxon>
        <taxon>Bacilli</taxon>
        <taxon>Bacillales</taxon>
        <taxon>Paenibacillaceae</taxon>
        <taxon>Aneurinibacillus group</taxon>
        <taxon>Aneurinibacillus</taxon>
    </lineage>
</organism>
<keyword evidence="2" id="KW-0813">Transport</keyword>
<gene>
    <name evidence="6" type="ORF">HF838_18255</name>
</gene>
<dbReference type="InterPro" id="IPR003439">
    <property type="entry name" value="ABC_transporter-like_ATP-bd"/>
</dbReference>
<dbReference type="GO" id="GO:0005524">
    <property type="term" value="F:ATP binding"/>
    <property type="evidence" value="ECO:0007669"/>
    <property type="project" value="UniProtKB-KW"/>
</dbReference>
<evidence type="ECO:0000313" key="7">
    <source>
        <dbReference type="Proteomes" id="UP000561326"/>
    </source>
</evidence>
<name>A0A848D2A9_ANEAE</name>
<dbReference type="InterPro" id="IPR003593">
    <property type="entry name" value="AAA+_ATPase"/>
</dbReference>
<dbReference type="InterPro" id="IPR017871">
    <property type="entry name" value="ABC_transporter-like_CS"/>
</dbReference>
<evidence type="ECO:0000256" key="3">
    <source>
        <dbReference type="ARBA" id="ARBA00022741"/>
    </source>
</evidence>
<dbReference type="AlphaFoldDB" id="A0A848D2A9"/>
<protein>
    <submittedName>
        <fullName evidence="6">Lantibiotic protection ABC transporter ATP-binding subunit</fullName>
    </submittedName>
</protein>
<dbReference type="PROSITE" id="PS50893">
    <property type="entry name" value="ABC_TRANSPORTER_2"/>
    <property type="match status" value="1"/>
</dbReference>
<keyword evidence="4 6" id="KW-0067">ATP-binding</keyword>
<dbReference type="GO" id="GO:0016887">
    <property type="term" value="F:ATP hydrolysis activity"/>
    <property type="evidence" value="ECO:0007669"/>
    <property type="project" value="InterPro"/>
</dbReference>
<evidence type="ECO:0000256" key="2">
    <source>
        <dbReference type="ARBA" id="ARBA00022448"/>
    </source>
</evidence>
<comment type="similarity">
    <text evidence="1">Belongs to the ABC transporter superfamily.</text>
</comment>
<sequence>MTYVVETMQLTKKFKSQKAIDGVDLEVTQGKVYGLLGANGAGKTTLLKLLVGLLKPTGGSIRLFGEPWSRHSLVKIGALIETPAIYGHLSGYENLQVHQRLLGLPEKRIDEVLEIVGLYQTSRKKRASAYSLGMKQRLGIAIALLNKPQLLILDEPTNGLDPMGIREMRALIASFTEQGMTVILSSHILSEVAQIVQEVGIVSGGRLRFQGSLDRLLAEGDGKENLEELFMRYATASEEALYR</sequence>
<dbReference type="GeneID" id="92838813"/>
<accession>A0A848D2A9</accession>
<dbReference type="NCBIfam" id="TIGR03740">
    <property type="entry name" value="galliderm_ABC"/>
    <property type="match status" value="1"/>
</dbReference>
<dbReference type="OrthoDB" id="9804819at2"/>
<dbReference type="InterPro" id="IPR022501">
    <property type="entry name" value="ABC_Gallidermin_ATP-bd"/>
</dbReference>
<comment type="caution">
    <text evidence="6">The sequence shown here is derived from an EMBL/GenBank/DDBJ whole genome shotgun (WGS) entry which is preliminary data.</text>
</comment>
<dbReference type="PROSITE" id="PS00211">
    <property type="entry name" value="ABC_TRANSPORTER_1"/>
    <property type="match status" value="1"/>
</dbReference>
<reference evidence="6 7" key="1">
    <citation type="submission" date="2020-04" db="EMBL/GenBank/DDBJ databases">
        <authorList>
            <person name="Hitch T.C.A."/>
            <person name="Wylensek D."/>
            <person name="Clavel T."/>
        </authorList>
    </citation>
    <scope>NUCLEOTIDE SEQUENCE [LARGE SCALE GENOMIC DNA]</scope>
    <source>
        <strain evidence="6 7">WB01_D5_05</strain>
    </source>
</reference>
<keyword evidence="3" id="KW-0547">Nucleotide-binding</keyword>
<proteinExistence type="inferred from homology"/>
<evidence type="ECO:0000259" key="5">
    <source>
        <dbReference type="PROSITE" id="PS50893"/>
    </source>
</evidence>
<dbReference type="InterPro" id="IPR027417">
    <property type="entry name" value="P-loop_NTPase"/>
</dbReference>
<evidence type="ECO:0000256" key="1">
    <source>
        <dbReference type="ARBA" id="ARBA00005417"/>
    </source>
</evidence>
<dbReference type="SMART" id="SM00382">
    <property type="entry name" value="AAA"/>
    <property type="match status" value="1"/>
</dbReference>
<dbReference type="PANTHER" id="PTHR43335:SF4">
    <property type="entry name" value="ABC TRANSPORTER, ATP-BINDING PROTEIN"/>
    <property type="match status" value="1"/>
</dbReference>